<proteinExistence type="predicted"/>
<sequence length="508" mass="57823">MFSTEAGDLYTLGRDYVGYFCGELLFDNIKPYLVSGVSNTKQLRSSGSKAGFYTVALTESGDVYVWGDNTSMQNGSNEVTHTFYPTLVSRLYGEKVTSICTMRDGIAALVSPQSNEIKHLFNDDSFSDICIRAQDCEQVISCHKIILYSRCPILLCLIENNMLNRYLNSFLSNINMTISGVDLYRGLLVIVYYLYSDELLNVKTIVFGDVDAEGTVFTSSLMISNVLHALHFLLKEHINGQVDITALSKMLENETEYSPRISELYNSTFETPLSRFQSMCTSWHMPSHNTTLVNSTLKDDMNKIYNSNIYSDVTVQCADKEGEIRSIHCHKAILCGICPFFKSMYAVDVEQSNKQVVLLEEFCFESIDCLLRFVYFADDSLITPANIIDVLICADYYEVRSLKTILESRISDLLEVDSVLDLFEAVINVHSTHYLRANAISFILKNFHKIYQSKRYKSMDPDFKNEIEGRARKANIQFQSTEKKPEETTENVKNEDDGHSRKRKCTVQ</sequence>
<dbReference type="Gene3D" id="2.130.10.30">
    <property type="entry name" value="Regulator of chromosome condensation 1/beta-lactamase-inhibitor protein II"/>
    <property type="match status" value="1"/>
</dbReference>
<protein>
    <submittedName>
        <fullName evidence="3">TD and POZ domain-containing protein</fullName>
    </submittedName>
</protein>
<reference evidence="3 4" key="1">
    <citation type="submission" date="2024-03" db="EMBL/GenBank/DDBJ databases">
        <title>The Acrasis kona genome and developmental transcriptomes reveal deep origins of eukaryotic multicellular pathways.</title>
        <authorList>
            <person name="Sheikh S."/>
            <person name="Fu C.-J."/>
            <person name="Brown M.W."/>
            <person name="Baldauf S.L."/>
        </authorList>
    </citation>
    <scope>NUCLEOTIDE SEQUENCE [LARGE SCALE GENOMIC DNA]</scope>
    <source>
        <strain evidence="3 4">ATCC MYA-3509</strain>
    </source>
</reference>
<evidence type="ECO:0000256" key="1">
    <source>
        <dbReference type="SAM" id="MobiDB-lite"/>
    </source>
</evidence>
<feature type="domain" description="BTB" evidence="2">
    <location>
        <begin position="311"/>
        <end position="383"/>
    </location>
</feature>
<evidence type="ECO:0000313" key="3">
    <source>
        <dbReference type="EMBL" id="KAL0478642.1"/>
    </source>
</evidence>
<dbReference type="Proteomes" id="UP001431209">
    <property type="component" value="Unassembled WGS sequence"/>
</dbReference>
<dbReference type="Gene3D" id="3.30.710.10">
    <property type="entry name" value="Potassium Channel Kv1.1, Chain A"/>
    <property type="match status" value="2"/>
</dbReference>
<evidence type="ECO:0000313" key="4">
    <source>
        <dbReference type="Proteomes" id="UP001431209"/>
    </source>
</evidence>
<dbReference type="InterPro" id="IPR000210">
    <property type="entry name" value="BTB/POZ_dom"/>
</dbReference>
<dbReference type="PROSITE" id="PS50097">
    <property type="entry name" value="BTB"/>
    <property type="match status" value="2"/>
</dbReference>
<feature type="region of interest" description="Disordered" evidence="1">
    <location>
        <begin position="473"/>
        <end position="508"/>
    </location>
</feature>
<dbReference type="PANTHER" id="PTHR24413">
    <property type="entry name" value="SPECKLE-TYPE POZ PROTEIN"/>
    <property type="match status" value="1"/>
</dbReference>
<dbReference type="InterPro" id="IPR011333">
    <property type="entry name" value="SKP1/BTB/POZ_sf"/>
</dbReference>
<accession>A0AAW2YR76</accession>
<feature type="compositionally biased region" description="Basic and acidic residues" evidence="1">
    <location>
        <begin position="481"/>
        <end position="499"/>
    </location>
</feature>
<dbReference type="SUPFAM" id="SSF50985">
    <property type="entry name" value="RCC1/BLIP-II"/>
    <property type="match status" value="1"/>
</dbReference>
<comment type="caution">
    <text evidence="3">The sequence shown here is derived from an EMBL/GenBank/DDBJ whole genome shotgun (WGS) entry which is preliminary data.</text>
</comment>
<name>A0AAW2YR76_9EUKA</name>
<organism evidence="3 4">
    <name type="scientific">Acrasis kona</name>
    <dbReference type="NCBI Taxonomy" id="1008807"/>
    <lineage>
        <taxon>Eukaryota</taxon>
        <taxon>Discoba</taxon>
        <taxon>Heterolobosea</taxon>
        <taxon>Tetramitia</taxon>
        <taxon>Eutetramitia</taxon>
        <taxon>Acrasidae</taxon>
        <taxon>Acrasis</taxon>
    </lineage>
</organism>
<dbReference type="InterPro" id="IPR009091">
    <property type="entry name" value="RCC1/BLIP-II"/>
</dbReference>
<dbReference type="Pfam" id="PF13540">
    <property type="entry name" value="RCC1_2"/>
    <property type="match status" value="1"/>
</dbReference>
<dbReference type="CDD" id="cd18186">
    <property type="entry name" value="BTB_POZ_ZBTB_KLHL-like"/>
    <property type="match status" value="2"/>
</dbReference>
<dbReference type="SUPFAM" id="SSF54695">
    <property type="entry name" value="POZ domain"/>
    <property type="match status" value="2"/>
</dbReference>
<dbReference type="EMBL" id="JAOPGA020000451">
    <property type="protein sequence ID" value="KAL0478642.1"/>
    <property type="molecule type" value="Genomic_DNA"/>
</dbReference>
<gene>
    <name evidence="3" type="ORF">AKO1_008410</name>
</gene>
<feature type="domain" description="BTB" evidence="2">
    <location>
        <begin position="127"/>
        <end position="199"/>
    </location>
</feature>
<dbReference type="Pfam" id="PF00651">
    <property type="entry name" value="BTB"/>
    <property type="match status" value="1"/>
</dbReference>
<dbReference type="SMART" id="SM00225">
    <property type="entry name" value="BTB"/>
    <property type="match status" value="1"/>
</dbReference>
<evidence type="ECO:0000259" key="2">
    <source>
        <dbReference type="PROSITE" id="PS50097"/>
    </source>
</evidence>
<keyword evidence="4" id="KW-1185">Reference proteome</keyword>
<dbReference type="AlphaFoldDB" id="A0AAW2YR76"/>